<feature type="compositionally biased region" description="Low complexity" evidence="1">
    <location>
        <begin position="278"/>
        <end position="306"/>
    </location>
</feature>
<sequence>MVVTTHGHPDHFGQVSLFPNARHFFDAFEITGNTFIPNGLNDNETIKLTPNVELWSTPGHTPQDTSIVVRNVPCCGTISIVGDLIYREADVLNSTMWELGAWSVAVGMPNRYRIICVSDHIVPGHGPMFRVTDAMRTLAQCPTTTSPNGNGIVPPISTIPPPEPITGEPGSGIGNGIVTDFPPLSPDTLPTPPPFDPNQPLPTLLPFLPDQPIPTDPLPTDTMPTDPTPTDVFPPMPVSPTDQLPPDQLPQQPLDQDPLQPPMQTFPPFPSPSETQAPTYVQYQQPLYQQPPMVQVQYQQPSQAQPRHWLGK</sequence>
<feature type="compositionally biased region" description="Low complexity" evidence="1">
    <location>
        <begin position="242"/>
        <end position="258"/>
    </location>
</feature>
<dbReference type="InterPro" id="IPR036866">
    <property type="entry name" value="RibonucZ/Hydroxyglut_hydro"/>
</dbReference>
<protein>
    <submittedName>
        <fullName evidence="3">Metallo-beta-lactamase domain-containing protein</fullName>
    </submittedName>
</protein>
<accession>A0A914WXD6</accession>
<dbReference type="SUPFAM" id="SSF56281">
    <property type="entry name" value="Metallo-hydrolase/oxidoreductase"/>
    <property type="match status" value="1"/>
</dbReference>
<dbReference type="PANTHER" id="PTHR23200:SF39">
    <property type="entry name" value="PROTEIN CBG14679"/>
    <property type="match status" value="1"/>
</dbReference>
<evidence type="ECO:0000256" key="1">
    <source>
        <dbReference type="SAM" id="MobiDB-lite"/>
    </source>
</evidence>
<feature type="compositionally biased region" description="Pro residues" evidence="1">
    <location>
        <begin position="185"/>
        <end position="200"/>
    </location>
</feature>
<dbReference type="PANTHER" id="PTHR23200">
    <property type="entry name" value="METALLO-BETA-LACTAMASE DOMAIN-CONTAINING PROTEIN 1"/>
    <property type="match status" value="1"/>
</dbReference>
<feature type="compositionally biased region" description="Low complexity" evidence="1">
    <location>
        <begin position="218"/>
        <end position="231"/>
    </location>
</feature>
<dbReference type="Proteomes" id="UP000887566">
    <property type="component" value="Unplaced"/>
</dbReference>
<keyword evidence="2" id="KW-1185">Reference proteome</keyword>
<feature type="region of interest" description="Disordered" evidence="1">
    <location>
        <begin position="185"/>
        <end position="312"/>
    </location>
</feature>
<dbReference type="WBParaSite" id="PSAMB.scaffold5615size11289.g26962.t1">
    <property type="protein sequence ID" value="PSAMB.scaffold5615size11289.g26962.t1"/>
    <property type="gene ID" value="PSAMB.scaffold5615size11289.g26962"/>
</dbReference>
<evidence type="ECO:0000313" key="2">
    <source>
        <dbReference type="Proteomes" id="UP000887566"/>
    </source>
</evidence>
<reference evidence="3" key="1">
    <citation type="submission" date="2022-11" db="UniProtKB">
        <authorList>
            <consortium name="WormBaseParasite"/>
        </authorList>
    </citation>
    <scope>IDENTIFICATION</scope>
</reference>
<feature type="compositionally biased region" description="Pro residues" evidence="1">
    <location>
        <begin position="259"/>
        <end position="271"/>
    </location>
</feature>
<dbReference type="Gene3D" id="3.60.15.10">
    <property type="entry name" value="Ribonuclease Z/Hydroxyacylglutathione hydrolase-like"/>
    <property type="match status" value="1"/>
</dbReference>
<proteinExistence type="predicted"/>
<organism evidence="2 3">
    <name type="scientific">Plectus sambesii</name>
    <dbReference type="NCBI Taxonomy" id="2011161"/>
    <lineage>
        <taxon>Eukaryota</taxon>
        <taxon>Metazoa</taxon>
        <taxon>Ecdysozoa</taxon>
        <taxon>Nematoda</taxon>
        <taxon>Chromadorea</taxon>
        <taxon>Plectida</taxon>
        <taxon>Plectina</taxon>
        <taxon>Plectoidea</taxon>
        <taxon>Plectidae</taxon>
        <taxon>Plectus</taxon>
    </lineage>
</organism>
<name>A0A914WXD6_9BILA</name>
<dbReference type="AlphaFoldDB" id="A0A914WXD6"/>
<dbReference type="InterPro" id="IPR039344">
    <property type="entry name" value="MBLAC1"/>
</dbReference>
<evidence type="ECO:0000313" key="3">
    <source>
        <dbReference type="WBParaSite" id="PSAMB.scaffold5615size11289.g26962.t1"/>
    </source>
</evidence>